<keyword evidence="1" id="KW-0812">Transmembrane</keyword>
<accession>A0ABS6J3T1</accession>
<dbReference type="Proteomes" id="UP000731907">
    <property type="component" value="Unassembled WGS sequence"/>
</dbReference>
<feature type="transmembrane region" description="Helical" evidence="1">
    <location>
        <begin position="146"/>
        <end position="165"/>
    </location>
</feature>
<name>A0ABS6J3T1_9RHOB</name>
<gene>
    <name evidence="2" type="ORF">GU927_011200</name>
</gene>
<evidence type="ECO:0000313" key="2">
    <source>
        <dbReference type="EMBL" id="MBU9698411.1"/>
    </source>
</evidence>
<comment type="caution">
    <text evidence="2">The sequence shown here is derived from an EMBL/GenBank/DDBJ whole genome shotgun (WGS) entry which is preliminary data.</text>
</comment>
<protein>
    <submittedName>
        <fullName evidence="2">Component of SufBCD complex</fullName>
    </submittedName>
</protein>
<feature type="transmembrane region" description="Helical" evidence="1">
    <location>
        <begin position="77"/>
        <end position="96"/>
    </location>
</feature>
<dbReference type="EMBL" id="JAAATX020000007">
    <property type="protein sequence ID" value="MBU9698411.1"/>
    <property type="molecule type" value="Genomic_DNA"/>
</dbReference>
<keyword evidence="1" id="KW-0472">Membrane</keyword>
<keyword evidence="3" id="KW-1185">Reference proteome</keyword>
<evidence type="ECO:0000313" key="3">
    <source>
        <dbReference type="Proteomes" id="UP000731907"/>
    </source>
</evidence>
<keyword evidence="1" id="KW-1133">Transmembrane helix</keyword>
<feature type="transmembrane region" description="Helical" evidence="1">
    <location>
        <begin position="20"/>
        <end position="39"/>
    </location>
</feature>
<reference evidence="2 3" key="1">
    <citation type="submission" date="2021-06" db="EMBL/GenBank/DDBJ databases">
        <title>Rhodobacteraceae bacterium strain HSP-20.</title>
        <authorList>
            <person name="Chen W.-M."/>
        </authorList>
    </citation>
    <scope>NUCLEOTIDE SEQUENCE [LARGE SCALE GENOMIC DNA]</scope>
    <source>
        <strain evidence="2 3">HSP-20</strain>
    </source>
</reference>
<proteinExistence type="predicted"/>
<feature type="transmembrane region" description="Helical" evidence="1">
    <location>
        <begin position="102"/>
        <end position="121"/>
    </location>
</feature>
<evidence type="ECO:0000256" key="1">
    <source>
        <dbReference type="SAM" id="Phobius"/>
    </source>
</evidence>
<organism evidence="2 3">
    <name type="scientific">Paragemmobacter amnigenus</name>
    <dbReference type="NCBI Taxonomy" id="2852097"/>
    <lineage>
        <taxon>Bacteria</taxon>
        <taxon>Pseudomonadati</taxon>
        <taxon>Pseudomonadota</taxon>
        <taxon>Alphaproteobacteria</taxon>
        <taxon>Rhodobacterales</taxon>
        <taxon>Paracoccaceae</taxon>
        <taxon>Paragemmobacter</taxon>
    </lineage>
</organism>
<sequence>MDWYRMIFEVIDMRSFSNLWFWIALAVLWSTTSHFVLGVPHDLFRRALREGGQPLTDTEHLAHIYCRRLLYITRMGGLFLVAFLSFLTTGLLVLAVVYGIEFAQALLCLLVPLLLVGFLNLRASRAVERDALTGDDLLALLRRHRMALQTVGMFAIFFTGMFGMFQNVTRGVFG</sequence>